<dbReference type="AlphaFoldDB" id="A0A9P8WCW2"/>
<evidence type="ECO:0000259" key="5">
    <source>
        <dbReference type="Pfam" id="PF00501"/>
    </source>
</evidence>
<proteinExistence type="predicted"/>
<protein>
    <submittedName>
        <fullName evidence="8">NRPS-like enzyme</fullName>
    </submittedName>
</protein>
<dbReference type="OrthoDB" id="429813at2759"/>
<dbReference type="InterPro" id="IPR036736">
    <property type="entry name" value="ACP-like_sf"/>
</dbReference>
<dbReference type="Gene3D" id="3.40.50.12780">
    <property type="entry name" value="N-terminal domain of ligase-like"/>
    <property type="match status" value="1"/>
</dbReference>
<dbReference type="InterPro" id="IPR036291">
    <property type="entry name" value="NAD(P)-bd_dom_sf"/>
</dbReference>
<feature type="domain" description="AMP-dependent synthetase/ligase" evidence="5">
    <location>
        <begin position="30"/>
        <end position="339"/>
    </location>
</feature>
<evidence type="ECO:0000259" key="6">
    <source>
        <dbReference type="Pfam" id="PF00550"/>
    </source>
</evidence>
<organism evidence="8 9">
    <name type="scientific">Thelonectria olida</name>
    <dbReference type="NCBI Taxonomy" id="1576542"/>
    <lineage>
        <taxon>Eukaryota</taxon>
        <taxon>Fungi</taxon>
        <taxon>Dikarya</taxon>
        <taxon>Ascomycota</taxon>
        <taxon>Pezizomycotina</taxon>
        <taxon>Sordariomycetes</taxon>
        <taxon>Hypocreomycetidae</taxon>
        <taxon>Hypocreales</taxon>
        <taxon>Nectriaceae</taxon>
        <taxon>Thelonectria</taxon>
    </lineage>
</organism>
<evidence type="ECO:0000256" key="4">
    <source>
        <dbReference type="SAM" id="Phobius"/>
    </source>
</evidence>
<reference evidence="8 9" key="1">
    <citation type="journal article" date="2021" name="Nat. Commun.">
        <title>Genetic determinants of endophytism in the Arabidopsis root mycobiome.</title>
        <authorList>
            <person name="Mesny F."/>
            <person name="Miyauchi S."/>
            <person name="Thiergart T."/>
            <person name="Pickel B."/>
            <person name="Atanasova L."/>
            <person name="Karlsson M."/>
            <person name="Huettel B."/>
            <person name="Barry K.W."/>
            <person name="Haridas S."/>
            <person name="Chen C."/>
            <person name="Bauer D."/>
            <person name="Andreopoulos W."/>
            <person name="Pangilinan J."/>
            <person name="LaButti K."/>
            <person name="Riley R."/>
            <person name="Lipzen A."/>
            <person name="Clum A."/>
            <person name="Drula E."/>
            <person name="Henrissat B."/>
            <person name="Kohler A."/>
            <person name="Grigoriev I.V."/>
            <person name="Martin F.M."/>
            <person name="Hacquard S."/>
        </authorList>
    </citation>
    <scope>NUCLEOTIDE SEQUENCE [LARGE SCALE GENOMIC DNA]</scope>
    <source>
        <strain evidence="8 9">MPI-CAGE-CH-0241</strain>
    </source>
</reference>
<feature type="transmembrane region" description="Helical" evidence="4">
    <location>
        <begin position="224"/>
        <end position="247"/>
    </location>
</feature>
<dbReference type="SUPFAM" id="SSF51735">
    <property type="entry name" value="NAD(P)-binding Rossmann-fold domains"/>
    <property type="match status" value="1"/>
</dbReference>
<sequence>MTVDNHGRRLIINIIDGIAASDPSRPFIFVPRTSNPSDGWKPVSYRQIAQVIDHVAWRITENYGPGFQDTFPTLAFISSNDARYIVVLLACIKAGYQALFLSPRNSNEAQQSLLDKTDCRILWHTDNFGPLVKTFVDETIETAIVPSFSDLLAEKSAPFPYNRTFDQAKWDPVVVLHTSGSTGTPKPVVMRQGSLAAADALRHLPERHGGKFIMQAYTERANRVFIPMPLFHAAGIIFFLSITGLYGTPTALSIADRPLTADLAIECLKYADVQGALMAPFHLEEISKNSESMAVLAKLRFVIFGGGNLGQKAGQTLVDNGVVLSNAIGSTEYCPYPCHFHTNKENWQYFIFNSEAMGCDWRIFSKEDNSYELVIRRNAKGPDQAVFYTFPHLDEWSTKDLYKPHPTLPDHWMYCGRVDDVIVFSNGEKLNPVTMEETIVGHPLVKGALVVGQERFQPALILETASMCDKATAKKIVEEVWPLVEQANAETVAHGRIVKWLVTVASKAFLRTPKGTILRGRTVKLFEKEIASLYEQQVEDEPVELNLTTEKALTRSILDLVTDIAGQDMAADADFFLCGFDSLKVIVLVRMLGIGLEGAGVRLRLKPSVVYENPTAAQLAKCLLSGQDGIMHIDSGQTQLEELLQKHTKNLPSPRIKPEPFDNGQTVVVTGTTGSLGAYLLDRLCAMDTVRKVVALNRDRDGGKSRQPSVSAARGLGTDFAKVEFLAADLALPDFGLGAQFNELLQTVDRVIHNAWPVNFNLGVKSFEPQIRGVRHLVDFSAAAARTVPIVFLSSIGTAAAWTMNGPVPEEPLEDLTLARMGYGQSKLIGSLILDAAARHGVPAVSIRVGQIAGPKGSKGVWNRQEFLPSLIASSAHLGALPDHLGPNQVIDWIPIEDVADIVLDLAGVAVQLPTSAMSGYFHAVNPVATKWSDLVPVIKECYGIREETTLEDWIARLESAPDADVHKNPGVKLLDTYRGMLAAHQAGQKHVVFSMQRTKTRSPTVGRLSGITTDLMRNWCEQWKGV</sequence>
<dbReference type="Gene3D" id="1.10.1200.10">
    <property type="entry name" value="ACP-like"/>
    <property type="match status" value="1"/>
</dbReference>
<dbReference type="Pfam" id="PF23562">
    <property type="entry name" value="AMP-binding_C_3"/>
    <property type="match status" value="1"/>
</dbReference>
<evidence type="ECO:0000256" key="3">
    <source>
        <dbReference type="ARBA" id="ARBA00022857"/>
    </source>
</evidence>
<evidence type="ECO:0000259" key="7">
    <source>
        <dbReference type="Pfam" id="PF07993"/>
    </source>
</evidence>
<evidence type="ECO:0000256" key="1">
    <source>
        <dbReference type="ARBA" id="ARBA00022450"/>
    </source>
</evidence>
<keyword evidence="9" id="KW-1185">Reference proteome</keyword>
<dbReference type="SUPFAM" id="SSF56801">
    <property type="entry name" value="Acetyl-CoA synthetase-like"/>
    <property type="match status" value="1"/>
</dbReference>
<dbReference type="InterPro" id="IPR000873">
    <property type="entry name" value="AMP-dep_synth/lig_dom"/>
</dbReference>
<dbReference type="Gene3D" id="3.40.50.720">
    <property type="entry name" value="NAD(P)-binding Rossmann-like Domain"/>
    <property type="match status" value="1"/>
</dbReference>
<keyword evidence="2" id="KW-0597">Phosphoprotein</keyword>
<evidence type="ECO:0000313" key="9">
    <source>
        <dbReference type="Proteomes" id="UP000777438"/>
    </source>
</evidence>
<name>A0A9P8WCW2_9HYPO</name>
<dbReference type="SUPFAM" id="SSF47336">
    <property type="entry name" value="ACP-like"/>
    <property type="match status" value="1"/>
</dbReference>
<dbReference type="InterPro" id="IPR020845">
    <property type="entry name" value="AMP-binding_CS"/>
</dbReference>
<dbReference type="InterPro" id="IPR009081">
    <property type="entry name" value="PP-bd_ACP"/>
</dbReference>
<keyword evidence="4" id="KW-0472">Membrane</keyword>
<comment type="caution">
    <text evidence="8">The sequence shown here is derived from an EMBL/GenBank/DDBJ whole genome shotgun (WGS) entry which is preliminary data.</text>
</comment>
<evidence type="ECO:0000313" key="8">
    <source>
        <dbReference type="EMBL" id="KAH6896630.1"/>
    </source>
</evidence>
<dbReference type="PANTHER" id="PTHR43439">
    <property type="entry name" value="PHENYLACETATE-COENZYME A LIGASE"/>
    <property type="match status" value="1"/>
</dbReference>
<accession>A0A9P8WCW2</accession>
<dbReference type="PROSITE" id="PS00455">
    <property type="entry name" value="AMP_BINDING"/>
    <property type="match status" value="1"/>
</dbReference>
<dbReference type="InterPro" id="IPR042099">
    <property type="entry name" value="ANL_N_sf"/>
</dbReference>
<dbReference type="Pfam" id="PF00501">
    <property type="entry name" value="AMP-binding"/>
    <property type="match status" value="1"/>
</dbReference>
<dbReference type="Proteomes" id="UP000777438">
    <property type="component" value="Unassembled WGS sequence"/>
</dbReference>
<gene>
    <name evidence="8" type="ORF">B0T10DRAFT_583207</name>
</gene>
<dbReference type="Pfam" id="PF00550">
    <property type="entry name" value="PP-binding"/>
    <property type="match status" value="1"/>
</dbReference>
<keyword evidence="4" id="KW-1133">Transmembrane helix</keyword>
<dbReference type="InterPro" id="IPR013120">
    <property type="entry name" value="FAR_NAD-bd"/>
</dbReference>
<evidence type="ECO:0000256" key="2">
    <source>
        <dbReference type="ARBA" id="ARBA00022553"/>
    </source>
</evidence>
<feature type="domain" description="Thioester reductase (TE)" evidence="7">
    <location>
        <begin position="669"/>
        <end position="902"/>
    </location>
</feature>
<keyword evidence="3" id="KW-0521">NADP</keyword>
<dbReference type="PANTHER" id="PTHR43439:SF2">
    <property type="entry name" value="ENZYME, PUTATIVE (JCVI)-RELATED"/>
    <property type="match status" value="1"/>
</dbReference>
<feature type="domain" description="Carrier" evidence="6">
    <location>
        <begin position="557"/>
        <end position="623"/>
    </location>
</feature>
<dbReference type="Pfam" id="PF07993">
    <property type="entry name" value="NAD_binding_4"/>
    <property type="match status" value="1"/>
</dbReference>
<dbReference type="EMBL" id="JAGPYM010000003">
    <property type="protein sequence ID" value="KAH6896630.1"/>
    <property type="molecule type" value="Genomic_DNA"/>
</dbReference>
<keyword evidence="1" id="KW-0596">Phosphopantetheine</keyword>
<dbReference type="InterPro" id="IPR051414">
    <property type="entry name" value="Adenylate-forming_Reductase"/>
</dbReference>
<keyword evidence="4" id="KW-0812">Transmembrane</keyword>